<evidence type="ECO:0000313" key="2">
    <source>
        <dbReference type="EMBL" id="AJY46556.1"/>
    </source>
</evidence>
<organism evidence="2 3">
    <name type="scientific">Martelella endophytica</name>
    <dbReference type="NCBI Taxonomy" id="1486262"/>
    <lineage>
        <taxon>Bacteria</taxon>
        <taxon>Pseudomonadati</taxon>
        <taxon>Pseudomonadota</taxon>
        <taxon>Alphaproteobacteria</taxon>
        <taxon>Hyphomicrobiales</taxon>
        <taxon>Aurantimonadaceae</taxon>
        <taxon>Martelella</taxon>
    </lineage>
</organism>
<dbReference type="AlphaFoldDB" id="A0A0D5LR12"/>
<sequence>MPHIKAFVINVASNTYRRDHFMAQAERLGMPVTVFDAVTPQTMDMSELRYDEGRARRFTGRPMMETEKACALSHLSLWRALQRDEIADYYLILEDDAVIARDIAAVLAEIDLAPIDFLKLSGKKERPMRVVSELASGARLVRYAFGPLDTAAYLVSRRGAERLAAYCTQLFTPLDLMMDRSYDHGVPVYGVMPYPVHAEFCMDPEHPLFSDIGTRGKFADDITLLERITVRLHRIVGSVKRQLSALMLRFSSAP</sequence>
<feature type="domain" description="Glycosyl transferase family 25" evidence="1">
    <location>
        <begin position="4"/>
        <end position="178"/>
    </location>
</feature>
<evidence type="ECO:0000259" key="1">
    <source>
        <dbReference type="Pfam" id="PF01755"/>
    </source>
</evidence>
<name>A0A0D5LR12_MAREN</name>
<dbReference type="Pfam" id="PF01755">
    <property type="entry name" value="Glyco_transf_25"/>
    <property type="match status" value="1"/>
</dbReference>
<dbReference type="PATRIC" id="fig|1486262.3.peg.2926"/>
<dbReference type="EMBL" id="CP010803">
    <property type="protein sequence ID" value="AJY46556.1"/>
    <property type="molecule type" value="Genomic_DNA"/>
</dbReference>
<dbReference type="KEGG" id="mey:TM49_14155"/>
<keyword evidence="3" id="KW-1185">Reference proteome</keyword>
<gene>
    <name evidence="2" type="ORF">TM49_14155</name>
</gene>
<proteinExistence type="predicted"/>
<dbReference type="InterPro" id="IPR002654">
    <property type="entry name" value="Glyco_trans_25"/>
</dbReference>
<protein>
    <recommendedName>
        <fullName evidence="1">Glycosyl transferase family 25 domain-containing protein</fullName>
    </recommendedName>
</protein>
<dbReference type="CDD" id="cd06532">
    <property type="entry name" value="Glyco_transf_25"/>
    <property type="match status" value="1"/>
</dbReference>
<dbReference type="HOGENOM" id="CLU_1093281_0_0_5"/>
<accession>A0A0D5LR12</accession>
<dbReference type="OrthoDB" id="259382at2"/>
<dbReference type="Proteomes" id="UP000032611">
    <property type="component" value="Chromosome"/>
</dbReference>
<dbReference type="RefSeq" id="WP_045682184.1">
    <property type="nucleotide sequence ID" value="NZ_CP010803.1"/>
</dbReference>
<reference evidence="2 3" key="1">
    <citation type="journal article" date="2015" name="Genome Announc.">
        <title>Complete genome sequence of Martelella endophytica YC6887, which has antifungal activity associated with a halophyte.</title>
        <authorList>
            <person name="Khan A."/>
            <person name="Khan H."/>
            <person name="Chung E.J."/>
            <person name="Hossain M.T."/>
            <person name="Chung Y.R."/>
        </authorList>
    </citation>
    <scope>NUCLEOTIDE SEQUENCE [LARGE SCALE GENOMIC DNA]</scope>
    <source>
        <strain evidence="2">YC6887</strain>
    </source>
</reference>
<evidence type="ECO:0000313" key="3">
    <source>
        <dbReference type="Proteomes" id="UP000032611"/>
    </source>
</evidence>